<comment type="caution">
    <text evidence="9">The sequence shown here is derived from an EMBL/GenBank/DDBJ whole genome shotgun (WGS) entry which is preliminary data.</text>
</comment>
<dbReference type="RefSeq" id="WP_194856168.1">
    <property type="nucleotide sequence ID" value="NZ_ARXR01000016.1"/>
</dbReference>
<evidence type="ECO:0000256" key="3">
    <source>
        <dbReference type="ARBA" id="ARBA00022603"/>
    </source>
</evidence>
<comment type="subcellular location">
    <subcellularLocation>
        <location evidence="6">Cytoplasm</location>
    </subcellularLocation>
</comment>
<dbReference type="EC" id="2.1.1.172" evidence="6"/>
<dbReference type="InterPro" id="IPR013675">
    <property type="entry name" value="Mtase_sm_N"/>
</dbReference>
<organism evidence="9 10">
    <name type="scientific">Alloalcanivorax venustensis ISO4</name>
    <dbReference type="NCBI Taxonomy" id="1177184"/>
    <lineage>
        <taxon>Bacteria</taxon>
        <taxon>Pseudomonadati</taxon>
        <taxon>Pseudomonadota</taxon>
        <taxon>Gammaproteobacteria</taxon>
        <taxon>Oceanospirillales</taxon>
        <taxon>Alcanivoracaceae</taxon>
        <taxon>Alloalcanivorax</taxon>
    </lineage>
</organism>
<keyword evidence="2 6" id="KW-0698">rRNA processing</keyword>
<keyword evidence="1 6" id="KW-0963">Cytoplasm</keyword>
<dbReference type="InterPro" id="IPR007848">
    <property type="entry name" value="Small_mtfrase_dom"/>
</dbReference>
<sequence length="321" mass="35055">MENSTRLLWRQEESLAGRRVLVVDANDPELADLPAEQVYLHADDYTVGAHQWAPLPTLPEDTDLVILPLPKSSERLELLLRGLAGSVEEPLEVWLVGPAKGGIRGGVTRLSRHADAVTLVDSARHCKVYRGALRPGPALSLEQVESVVRVDDLDVISYPGVFSHGRLDEGTALLLQALAEAAPRGKALDMGCGCGVITAALAHAGCNVTGTDVSATAVAAACSTLNRNHLQGKVVGGDLYGGVEGRYQTLVTNPPFHDGRDRTMSITRRLIEQAPRHLEEHGEFWMVANRELPYVQWLDAAFRHVQVVSETNRFRVYRALR</sequence>
<evidence type="ECO:0000313" key="9">
    <source>
        <dbReference type="EMBL" id="MBF5053466.1"/>
    </source>
</evidence>
<feature type="domain" description="Methyltransferase small N-terminal" evidence="8">
    <location>
        <begin position="7"/>
        <end position="142"/>
    </location>
</feature>
<evidence type="ECO:0000259" key="7">
    <source>
        <dbReference type="Pfam" id="PF05175"/>
    </source>
</evidence>
<keyword evidence="5 6" id="KW-0949">S-adenosyl-L-methionine</keyword>
<dbReference type="Gene3D" id="3.40.50.150">
    <property type="entry name" value="Vaccinia Virus protein VP39"/>
    <property type="match status" value="2"/>
</dbReference>
<dbReference type="Proteomes" id="UP000644441">
    <property type="component" value="Unassembled WGS sequence"/>
</dbReference>
<gene>
    <name evidence="6" type="primary">rsmC</name>
    <name evidence="9" type="ORF">ISO4_02068</name>
</gene>
<evidence type="ECO:0000256" key="5">
    <source>
        <dbReference type="ARBA" id="ARBA00022691"/>
    </source>
</evidence>
<evidence type="ECO:0000259" key="8">
    <source>
        <dbReference type="Pfam" id="PF08468"/>
    </source>
</evidence>
<keyword evidence="10" id="KW-1185">Reference proteome</keyword>
<comment type="function">
    <text evidence="6">Specifically methylates the guanine in position 1207 of 16S rRNA in the 30S particle.</text>
</comment>
<dbReference type="HAMAP" id="MF_01862">
    <property type="entry name" value="16SrRNA_methyltr_C"/>
    <property type="match status" value="1"/>
</dbReference>
<keyword evidence="4 6" id="KW-0808">Transferase</keyword>
<dbReference type="InterPro" id="IPR046977">
    <property type="entry name" value="RsmC/RlmG"/>
</dbReference>
<dbReference type="InterPro" id="IPR023543">
    <property type="entry name" value="rRNA_ssu_MeTfrase_C"/>
</dbReference>
<evidence type="ECO:0000313" key="10">
    <source>
        <dbReference type="Proteomes" id="UP000644441"/>
    </source>
</evidence>
<evidence type="ECO:0000256" key="6">
    <source>
        <dbReference type="HAMAP-Rule" id="MF_01862"/>
    </source>
</evidence>
<evidence type="ECO:0000256" key="2">
    <source>
        <dbReference type="ARBA" id="ARBA00022552"/>
    </source>
</evidence>
<dbReference type="Pfam" id="PF08468">
    <property type="entry name" value="MTS_N"/>
    <property type="match status" value="1"/>
</dbReference>
<dbReference type="PANTHER" id="PTHR47816">
    <property type="entry name" value="RIBOSOMAL RNA SMALL SUBUNIT METHYLTRANSFERASE C"/>
    <property type="match status" value="1"/>
</dbReference>
<dbReference type="InterPro" id="IPR029063">
    <property type="entry name" value="SAM-dependent_MTases_sf"/>
</dbReference>
<feature type="domain" description="Methyltransferase small" evidence="7">
    <location>
        <begin position="153"/>
        <end position="318"/>
    </location>
</feature>
<accession>A0ABS0AJ02</accession>
<keyword evidence="3 6" id="KW-0489">Methyltransferase</keyword>
<dbReference type="SUPFAM" id="SSF53335">
    <property type="entry name" value="S-adenosyl-L-methionine-dependent methyltransferases"/>
    <property type="match status" value="1"/>
</dbReference>
<reference evidence="9 10" key="1">
    <citation type="submission" date="2012-09" db="EMBL/GenBank/DDBJ databases">
        <title>Genome Sequence of alkane-degrading Bacterium Alcanivorax venustensis ISO4.</title>
        <authorList>
            <person name="Lai Q."/>
            <person name="Shao Z."/>
        </authorList>
    </citation>
    <scope>NUCLEOTIDE SEQUENCE [LARGE SCALE GENOMIC DNA]</scope>
    <source>
        <strain evidence="9 10">ISO4</strain>
    </source>
</reference>
<comment type="similarity">
    <text evidence="6">Belongs to the methyltransferase superfamily. RsmC family.</text>
</comment>
<evidence type="ECO:0000256" key="1">
    <source>
        <dbReference type="ARBA" id="ARBA00022490"/>
    </source>
</evidence>
<comment type="catalytic activity">
    <reaction evidence="6">
        <text>guanosine(1207) in 16S rRNA + S-adenosyl-L-methionine = N(2)-methylguanosine(1207) in 16S rRNA + S-adenosyl-L-homocysteine + H(+)</text>
        <dbReference type="Rhea" id="RHEA:42736"/>
        <dbReference type="Rhea" id="RHEA-COMP:10213"/>
        <dbReference type="Rhea" id="RHEA-COMP:10214"/>
        <dbReference type="ChEBI" id="CHEBI:15378"/>
        <dbReference type="ChEBI" id="CHEBI:57856"/>
        <dbReference type="ChEBI" id="CHEBI:59789"/>
        <dbReference type="ChEBI" id="CHEBI:74269"/>
        <dbReference type="ChEBI" id="CHEBI:74481"/>
        <dbReference type="EC" id="2.1.1.172"/>
    </reaction>
</comment>
<dbReference type="Pfam" id="PF05175">
    <property type="entry name" value="MTS"/>
    <property type="match status" value="1"/>
</dbReference>
<dbReference type="EMBL" id="ARXR01000016">
    <property type="protein sequence ID" value="MBF5053466.1"/>
    <property type="molecule type" value="Genomic_DNA"/>
</dbReference>
<protein>
    <recommendedName>
        <fullName evidence="6">Ribosomal RNA small subunit methyltransferase C</fullName>
        <ecNumber evidence="6">2.1.1.172</ecNumber>
    </recommendedName>
    <alternativeName>
        <fullName evidence="6">16S rRNA m2G1207 methyltransferase</fullName>
    </alternativeName>
    <alternativeName>
        <fullName evidence="6">rRNA (guanine-N(2)-)-methyltransferase RsmC</fullName>
    </alternativeName>
</protein>
<dbReference type="PANTHER" id="PTHR47816:SF4">
    <property type="entry name" value="RIBOSOMAL RNA SMALL SUBUNIT METHYLTRANSFERASE C"/>
    <property type="match status" value="1"/>
</dbReference>
<evidence type="ECO:0000256" key="4">
    <source>
        <dbReference type="ARBA" id="ARBA00022679"/>
    </source>
</evidence>
<name>A0ABS0AJ02_9GAMM</name>
<dbReference type="CDD" id="cd02440">
    <property type="entry name" value="AdoMet_MTases"/>
    <property type="match status" value="1"/>
</dbReference>
<proteinExistence type="inferred from homology"/>
<comment type="subunit">
    <text evidence="6">Monomer.</text>
</comment>